<keyword evidence="5" id="KW-1185">Reference proteome</keyword>
<evidence type="ECO:0000256" key="2">
    <source>
        <dbReference type="ARBA" id="ARBA00017835"/>
    </source>
</evidence>
<evidence type="ECO:0000256" key="3">
    <source>
        <dbReference type="ARBA" id="ARBA00029631"/>
    </source>
</evidence>
<name>A0AAE1BGS7_9GAST</name>
<reference evidence="4" key="1">
    <citation type="journal article" date="2023" name="G3 (Bethesda)">
        <title>A reference genome for the long-term kleptoplast-retaining sea slug Elysia crispata morphotype clarki.</title>
        <authorList>
            <person name="Eastman K.E."/>
            <person name="Pendleton A.L."/>
            <person name="Shaikh M.A."/>
            <person name="Suttiyut T."/>
            <person name="Ogas R."/>
            <person name="Tomko P."/>
            <person name="Gavelis G."/>
            <person name="Widhalm J.R."/>
            <person name="Wisecaver J.H."/>
        </authorList>
    </citation>
    <scope>NUCLEOTIDE SEQUENCE</scope>
    <source>
        <strain evidence="4">ECLA1</strain>
    </source>
</reference>
<proteinExistence type="inferred from homology"/>
<gene>
    <name evidence="4" type="ORF">RRG08_006717</name>
</gene>
<comment type="similarity">
    <text evidence="1">Belongs to the MTFP1 family.</text>
</comment>
<dbReference type="GO" id="GO:0005739">
    <property type="term" value="C:mitochondrion"/>
    <property type="evidence" value="ECO:0007669"/>
    <property type="project" value="TreeGrafter"/>
</dbReference>
<dbReference type="GO" id="GO:0000266">
    <property type="term" value="P:mitochondrial fission"/>
    <property type="evidence" value="ECO:0007669"/>
    <property type="project" value="TreeGrafter"/>
</dbReference>
<evidence type="ECO:0000313" key="4">
    <source>
        <dbReference type="EMBL" id="KAK3804417.1"/>
    </source>
</evidence>
<comment type="caution">
    <text evidence="4">The sequence shown here is derived from an EMBL/GenBank/DDBJ whole genome shotgun (WGS) entry which is preliminary data.</text>
</comment>
<dbReference type="Pfam" id="PF10558">
    <property type="entry name" value="MTP18"/>
    <property type="match status" value="2"/>
</dbReference>
<dbReference type="Proteomes" id="UP001283361">
    <property type="component" value="Unassembled WGS sequence"/>
</dbReference>
<accession>A0AAE1BGS7</accession>
<dbReference type="InterPro" id="IPR019560">
    <property type="entry name" value="Mitochondrial_18_kDa_protein"/>
</dbReference>
<evidence type="ECO:0000313" key="5">
    <source>
        <dbReference type="Proteomes" id="UP001283361"/>
    </source>
</evidence>
<dbReference type="PANTHER" id="PTHR11001">
    <property type="entry name" value="MITOCHONDRIAL FISSION PROCESS PROTEIN 1"/>
    <property type="match status" value="1"/>
</dbReference>
<dbReference type="PANTHER" id="PTHR11001:SF2">
    <property type="entry name" value="MITOCHONDRIAL FISSION PROCESS PROTEIN 1"/>
    <property type="match status" value="1"/>
</dbReference>
<dbReference type="EMBL" id="JAWDGP010000015">
    <property type="protein sequence ID" value="KAK3804417.1"/>
    <property type="molecule type" value="Genomic_DNA"/>
</dbReference>
<dbReference type="AlphaFoldDB" id="A0AAE1BGS7"/>
<sequence length="166" mass="18738">MTQIDKERIKQTKEYDIFKDSLLRYLGYANEVGESFRVLVPVSVVNFSYVVASGYVVADSFHKGLKVWEKGAVDDAQRYKNVTVAATDTLIWQGLASVAIPGFTINRICWLSRLALKQAQILPAAFQKWSVVAIGLGSIPFIVRPIDRGVDLMMDSTLRRLPFWDH</sequence>
<organism evidence="4 5">
    <name type="scientific">Elysia crispata</name>
    <name type="common">lettuce slug</name>
    <dbReference type="NCBI Taxonomy" id="231223"/>
    <lineage>
        <taxon>Eukaryota</taxon>
        <taxon>Metazoa</taxon>
        <taxon>Spiralia</taxon>
        <taxon>Lophotrochozoa</taxon>
        <taxon>Mollusca</taxon>
        <taxon>Gastropoda</taxon>
        <taxon>Heterobranchia</taxon>
        <taxon>Euthyneura</taxon>
        <taxon>Panpulmonata</taxon>
        <taxon>Sacoglossa</taxon>
        <taxon>Placobranchoidea</taxon>
        <taxon>Plakobranchidae</taxon>
        <taxon>Elysia</taxon>
    </lineage>
</organism>
<protein>
    <recommendedName>
        <fullName evidence="2">Mitochondrial fission process protein 1</fullName>
    </recommendedName>
    <alternativeName>
        <fullName evidence="3">Mitochondrial 18 kDa protein</fullName>
    </alternativeName>
</protein>
<evidence type="ECO:0000256" key="1">
    <source>
        <dbReference type="ARBA" id="ARBA00009224"/>
    </source>
</evidence>